<feature type="transmembrane region" description="Helical" evidence="6">
    <location>
        <begin position="213"/>
        <end position="231"/>
    </location>
</feature>
<dbReference type="EMBL" id="LR862138">
    <property type="protein sequence ID" value="CAD1817996.1"/>
    <property type="molecule type" value="Genomic_DNA"/>
</dbReference>
<evidence type="ECO:0000256" key="4">
    <source>
        <dbReference type="ARBA" id="ARBA00022989"/>
    </source>
</evidence>
<comment type="similarity">
    <text evidence="2 6">Belongs to the drug/metabolite transporter (DMT) superfamily. Plant drug/metabolite exporter (P-DME) (TC 2.A.7.4) family.</text>
</comment>
<evidence type="ECO:0000256" key="5">
    <source>
        <dbReference type="ARBA" id="ARBA00023136"/>
    </source>
</evidence>
<evidence type="ECO:0000256" key="1">
    <source>
        <dbReference type="ARBA" id="ARBA00004141"/>
    </source>
</evidence>
<keyword evidence="3 6" id="KW-0812">Transmembrane</keyword>
<feature type="domain" description="EamA" evidence="8">
    <location>
        <begin position="68"/>
        <end position="178"/>
    </location>
</feature>
<feature type="region of interest" description="Disordered" evidence="7">
    <location>
        <begin position="1"/>
        <end position="24"/>
    </location>
</feature>
<evidence type="ECO:0000313" key="9">
    <source>
        <dbReference type="EMBL" id="CAD1817996.1"/>
    </source>
</evidence>
<name>A0A6V7NI95_ANACO</name>
<reference evidence="9" key="1">
    <citation type="submission" date="2020-07" db="EMBL/GenBank/DDBJ databases">
        <authorList>
            <person name="Lin J."/>
        </authorList>
    </citation>
    <scope>NUCLEOTIDE SEQUENCE</scope>
</reference>
<comment type="subcellular location">
    <subcellularLocation>
        <location evidence="1 6">Membrane</location>
        <topology evidence="1 6">Multi-pass membrane protein</topology>
    </subcellularLocation>
</comment>
<dbReference type="PANTHER" id="PTHR31218">
    <property type="entry name" value="WAT1-RELATED PROTEIN"/>
    <property type="match status" value="1"/>
</dbReference>
<feature type="region of interest" description="Disordered" evidence="7">
    <location>
        <begin position="338"/>
        <end position="360"/>
    </location>
</feature>
<evidence type="ECO:0000256" key="6">
    <source>
        <dbReference type="RuleBase" id="RU363077"/>
    </source>
</evidence>
<accession>A0A6V7NI95</accession>
<feature type="domain" description="EamA" evidence="8">
    <location>
        <begin position="213"/>
        <end position="334"/>
    </location>
</feature>
<evidence type="ECO:0000256" key="2">
    <source>
        <dbReference type="ARBA" id="ARBA00007635"/>
    </source>
</evidence>
<feature type="transmembrane region" description="Helical" evidence="6">
    <location>
        <begin position="308"/>
        <end position="328"/>
    </location>
</feature>
<protein>
    <recommendedName>
        <fullName evidence="6">WAT1-related protein</fullName>
    </recommendedName>
</protein>
<feature type="transmembrane region" description="Helical" evidence="6">
    <location>
        <begin position="100"/>
        <end position="119"/>
    </location>
</feature>
<dbReference type="GO" id="GO:0022857">
    <property type="term" value="F:transmembrane transporter activity"/>
    <property type="evidence" value="ECO:0007669"/>
    <property type="project" value="InterPro"/>
</dbReference>
<organism evidence="9">
    <name type="scientific">Ananas comosus var. bracteatus</name>
    <name type="common">red pineapple</name>
    <dbReference type="NCBI Taxonomy" id="296719"/>
    <lineage>
        <taxon>Eukaryota</taxon>
        <taxon>Viridiplantae</taxon>
        <taxon>Streptophyta</taxon>
        <taxon>Embryophyta</taxon>
        <taxon>Tracheophyta</taxon>
        <taxon>Spermatophyta</taxon>
        <taxon>Magnoliopsida</taxon>
        <taxon>Liliopsida</taxon>
        <taxon>Poales</taxon>
        <taxon>Bromeliaceae</taxon>
        <taxon>Bromelioideae</taxon>
        <taxon>Ananas</taxon>
    </lineage>
</organism>
<evidence type="ECO:0000256" key="7">
    <source>
        <dbReference type="SAM" id="MobiDB-lite"/>
    </source>
</evidence>
<dbReference type="GO" id="GO:0016020">
    <property type="term" value="C:membrane"/>
    <property type="evidence" value="ECO:0007669"/>
    <property type="project" value="UniProtKB-SubCell"/>
</dbReference>
<keyword evidence="4 6" id="KW-1133">Transmembrane helix</keyword>
<dbReference type="InterPro" id="IPR000620">
    <property type="entry name" value="EamA_dom"/>
</dbReference>
<evidence type="ECO:0000259" key="8">
    <source>
        <dbReference type="Pfam" id="PF00892"/>
    </source>
</evidence>
<keyword evidence="5 6" id="KW-0472">Membrane</keyword>
<evidence type="ECO:0000256" key="3">
    <source>
        <dbReference type="ARBA" id="ARBA00022692"/>
    </source>
</evidence>
<feature type="transmembrane region" description="Helical" evidence="6">
    <location>
        <begin position="131"/>
        <end position="151"/>
    </location>
</feature>
<proteinExistence type="inferred from homology"/>
<feature type="transmembrane region" description="Helical" evidence="6">
    <location>
        <begin position="71"/>
        <end position="88"/>
    </location>
</feature>
<feature type="transmembrane region" description="Helical" evidence="6">
    <location>
        <begin position="163"/>
        <end position="181"/>
    </location>
</feature>
<dbReference type="Pfam" id="PF00892">
    <property type="entry name" value="EamA"/>
    <property type="match status" value="2"/>
</dbReference>
<feature type="transmembrane region" description="Helical" evidence="6">
    <location>
        <begin position="243"/>
        <end position="263"/>
    </location>
</feature>
<feature type="compositionally biased region" description="Low complexity" evidence="7">
    <location>
        <begin position="11"/>
        <end position="23"/>
    </location>
</feature>
<gene>
    <name evidence="9" type="ORF">CB5_LOCUS1207</name>
</gene>
<dbReference type="InterPro" id="IPR037185">
    <property type="entry name" value="EmrE-like"/>
</dbReference>
<dbReference type="InterPro" id="IPR030184">
    <property type="entry name" value="WAT1-related"/>
</dbReference>
<dbReference type="SUPFAM" id="SSF103481">
    <property type="entry name" value="Multidrug resistance efflux transporter EmrE"/>
    <property type="match status" value="2"/>
</dbReference>
<sequence length="384" mass="41053">MIRPKKTAHESPLSSLSSSSSSSATLAGDVWGGGGDETCEWDGCGAGGVCGGECVLQAGHNDGMDLRVLVAFRYLFATAFLAPLAFFFERKSRPKLTWRVLVLSFLCGLFGGTLAQNLYITSLKLTSATFASAMTNLIPAITFTLAVLFRLESLALRTLSGQAKVLGTLVGVGGAMLLTFYKGVAINLWSTHLNLVKSHHGGASNQEAGNRGMGSLLAVASCFSYALWLIIQAKMSKEYPCHYSSTALMCIMATIQAVVFAIVVERDWAQWRMGFDIRLLSAAYSGIVASGLILTVLAWCIKRKGPLYASIFNPLMLVIVALLSSLLLNEKLHLGSGGTVHGAVGERERSSKSGELPQEEATVQVVIDSPNINAVAQHQQDEKV</sequence>
<dbReference type="AlphaFoldDB" id="A0A6V7NI95"/>
<feature type="transmembrane region" description="Helical" evidence="6">
    <location>
        <begin position="283"/>
        <end position="301"/>
    </location>
</feature>